<name>A0A8H6VIG8_9PEZI</name>
<sequence>MNRLNNAYQRSMSDQNPKPIQYPGDDLIPDAQMVYDQKRTIKASAAEIFPWLRQLGKGRGGWYLPEKFEKILPSTWRASRIIDERWQGMTEGDKVPDYGFSKHDYFIVKKVEPNSSIVFQSQRYGCVYTWALLLHELHSGVPSDPEPSTVVHLRFRGRIQATGWKQKALVRGGEFLDTAAAAPLLMGIADRCEKKPAEKAAKLEKAEKRHSHSE</sequence>
<organism evidence="2 3">
    <name type="scientific">Pseudocercospora fuligena</name>
    <dbReference type="NCBI Taxonomy" id="685502"/>
    <lineage>
        <taxon>Eukaryota</taxon>
        <taxon>Fungi</taxon>
        <taxon>Dikarya</taxon>
        <taxon>Ascomycota</taxon>
        <taxon>Pezizomycotina</taxon>
        <taxon>Dothideomycetes</taxon>
        <taxon>Dothideomycetidae</taxon>
        <taxon>Mycosphaerellales</taxon>
        <taxon>Mycosphaerellaceae</taxon>
        <taxon>Pseudocercospora</taxon>
    </lineage>
</organism>
<dbReference type="AlphaFoldDB" id="A0A8H6VIG8"/>
<reference evidence="2" key="1">
    <citation type="submission" date="2020-04" db="EMBL/GenBank/DDBJ databases">
        <title>Draft genome resource of the tomato pathogen Pseudocercospora fuligena.</title>
        <authorList>
            <person name="Zaccaron A."/>
        </authorList>
    </citation>
    <scope>NUCLEOTIDE SEQUENCE</scope>
    <source>
        <strain evidence="2">PF001</strain>
    </source>
</reference>
<keyword evidence="3" id="KW-1185">Reference proteome</keyword>
<evidence type="ECO:0000256" key="1">
    <source>
        <dbReference type="SAM" id="MobiDB-lite"/>
    </source>
</evidence>
<proteinExistence type="predicted"/>
<dbReference type="EMBL" id="JABCIY010000077">
    <property type="protein sequence ID" value="KAF7193648.1"/>
    <property type="molecule type" value="Genomic_DNA"/>
</dbReference>
<dbReference type="OrthoDB" id="4151284at2759"/>
<feature type="compositionally biased region" description="Polar residues" evidence="1">
    <location>
        <begin position="1"/>
        <end position="18"/>
    </location>
</feature>
<gene>
    <name evidence="2" type="ORF">HII31_04994</name>
</gene>
<comment type="caution">
    <text evidence="2">The sequence shown here is derived from an EMBL/GenBank/DDBJ whole genome shotgun (WGS) entry which is preliminary data.</text>
</comment>
<accession>A0A8H6VIG8</accession>
<dbReference type="Proteomes" id="UP000660729">
    <property type="component" value="Unassembled WGS sequence"/>
</dbReference>
<protein>
    <submittedName>
        <fullName evidence="2">Uncharacterized protein</fullName>
    </submittedName>
</protein>
<feature type="region of interest" description="Disordered" evidence="1">
    <location>
        <begin position="1"/>
        <end position="21"/>
    </location>
</feature>
<evidence type="ECO:0000313" key="3">
    <source>
        <dbReference type="Proteomes" id="UP000660729"/>
    </source>
</evidence>
<evidence type="ECO:0000313" key="2">
    <source>
        <dbReference type="EMBL" id="KAF7193648.1"/>
    </source>
</evidence>